<comment type="pathway">
    <text evidence="4">Nucleotide-sugar biosynthesis; CMP-3-deoxy-D-manno-octulosonate biosynthesis; CMP-3-deoxy-D-manno-octulosonate from 3-deoxy-D-manno-octulosonate and CTP: step 1/1.</text>
</comment>
<keyword evidence="4" id="KW-0963">Cytoplasm</keyword>
<proteinExistence type="inferred from homology"/>
<accession>A0ABT3P732</accession>
<name>A0ABT3P732_9ALTE</name>
<dbReference type="CDD" id="cd02517">
    <property type="entry name" value="CMP-KDO-Synthetase"/>
    <property type="match status" value="1"/>
</dbReference>
<comment type="subcellular location">
    <subcellularLocation>
        <location evidence="4">Cytoplasm</location>
    </subcellularLocation>
</comment>
<dbReference type="HAMAP" id="MF_00057">
    <property type="entry name" value="KdsB"/>
    <property type="match status" value="1"/>
</dbReference>
<dbReference type="EMBL" id="JAPFRD010000010">
    <property type="protein sequence ID" value="MCW8108578.1"/>
    <property type="molecule type" value="Genomic_DNA"/>
</dbReference>
<keyword evidence="1 4" id="KW-0808">Transferase</keyword>
<dbReference type="InterPro" id="IPR004528">
    <property type="entry name" value="KdsB"/>
</dbReference>
<dbReference type="InterPro" id="IPR029044">
    <property type="entry name" value="Nucleotide-diphossugar_trans"/>
</dbReference>
<protein>
    <recommendedName>
        <fullName evidence="4">3-deoxy-manno-octulosonate cytidylyltransferase</fullName>
        <ecNumber evidence="4">2.7.7.38</ecNumber>
    </recommendedName>
    <alternativeName>
        <fullName evidence="4">CMP-2-keto-3-deoxyoctulosonic acid synthase</fullName>
        <shortName evidence="4">CKS</shortName>
        <shortName evidence="4">CMP-KDO synthase</shortName>
    </alternativeName>
</protein>
<dbReference type="NCBIfam" id="NF003950">
    <property type="entry name" value="PRK05450.1-3"/>
    <property type="match status" value="1"/>
</dbReference>
<dbReference type="InterPro" id="IPR003329">
    <property type="entry name" value="Cytidylyl_trans"/>
</dbReference>
<dbReference type="PANTHER" id="PTHR42866:SF2">
    <property type="entry name" value="3-DEOXY-MANNO-OCTULOSONATE CYTIDYLYLTRANSFERASE, MITOCHONDRIAL"/>
    <property type="match status" value="1"/>
</dbReference>
<dbReference type="RefSeq" id="WP_265617307.1">
    <property type="nucleotide sequence ID" value="NZ_JAPFRD010000010.1"/>
</dbReference>
<dbReference type="SUPFAM" id="SSF53448">
    <property type="entry name" value="Nucleotide-diphospho-sugar transferases"/>
    <property type="match status" value="1"/>
</dbReference>
<evidence type="ECO:0000256" key="4">
    <source>
        <dbReference type="HAMAP-Rule" id="MF_00057"/>
    </source>
</evidence>
<organism evidence="5 6">
    <name type="scientific">Alteromonas aquimaris</name>
    <dbReference type="NCBI Taxonomy" id="2998417"/>
    <lineage>
        <taxon>Bacteria</taxon>
        <taxon>Pseudomonadati</taxon>
        <taxon>Pseudomonadota</taxon>
        <taxon>Gammaproteobacteria</taxon>
        <taxon>Alteromonadales</taxon>
        <taxon>Alteromonadaceae</taxon>
        <taxon>Alteromonas/Salinimonas group</taxon>
        <taxon>Alteromonas</taxon>
    </lineage>
</organism>
<dbReference type="Gene3D" id="3.90.550.10">
    <property type="entry name" value="Spore Coat Polysaccharide Biosynthesis Protein SpsA, Chain A"/>
    <property type="match status" value="1"/>
</dbReference>
<dbReference type="NCBIfam" id="NF003952">
    <property type="entry name" value="PRK05450.1-5"/>
    <property type="match status" value="1"/>
</dbReference>
<keyword evidence="2 4" id="KW-0548">Nucleotidyltransferase</keyword>
<dbReference type="GO" id="GO:0008690">
    <property type="term" value="F:3-deoxy-manno-octulosonate cytidylyltransferase activity"/>
    <property type="evidence" value="ECO:0007669"/>
    <property type="project" value="UniProtKB-EC"/>
</dbReference>
<sequence length="251" mass="27785">MKFTVIIPARFGSTRFPGKPLADIGGKPMILHVVDRAKEAGASRVIVATDDERIKQVAQQACEVCMTSVVHTSGTERLAEVISILSIDDAEIIINVQGDEPFVPAQNIRQVAENLAVNKPAIATLACVINDPEEVVNPNCVKVVLAEDRTALYFSRAIIPFVRGTDYADTREIDTTLYLRHIGLYAYTAGYIKQYISYQPTKLEQMESLEQLRALWYNDVVHVDIAKETPPTGIDTPEDLSKLVQRLQTSA</sequence>
<dbReference type="NCBIfam" id="TIGR00466">
    <property type="entry name" value="kdsB"/>
    <property type="match status" value="1"/>
</dbReference>
<comment type="caution">
    <text evidence="5">The sequence shown here is derived from an EMBL/GenBank/DDBJ whole genome shotgun (WGS) entry which is preliminary data.</text>
</comment>
<reference evidence="5" key="1">
    <citation type="submission" date="2022-11" db="EMBL/GenBank/DDBJ databases">
        <title>Alteromonas sp. nov., isolated from sea water of the Qingdao.</title>
        <authorList>
            <person name="Wang Q."/>
        </authorList>
    </citation>
    <scope>NUCLEOTIDE SEQUENCE</scope>
    <source>
        <strain evidence="5">ASW11-7</strain>
    </source>
</reference>
<dbReference type="Pfam" id="PF02348">
    <property type="entry name" value="CTP_transf_3"/>
    <property type="match status" value="1"/>
</dbReference>
<dbReference type="EC" id="2.7.7.38" evidence="4"/>
<comment type="catalytic activity">
    <reaction evidence="4">
        <text>3-deoxy-alpha-D-manno-oct-2-ulosonate + CTP = CMP-3-deoxy-beta-D-manno-octulosonate + diphosphate</text>
        <dbReference type="Rhea" id="RHEA:23448"/>
        <dbReference type="ChEBI" id="CHEBI:33019"/>
        <dbReference type="ChEBI" id="CHEBI:37563"/>
        <dbReference type="ChEBI" id="CHEBI:85986"/>
        <dbReference type="ChEBI" id="CHEBI:85987"/>
        <dbReference type="EC" id="2.7.7.38"/>
    </reaction>
</comment>
<dbReference type="Proteomes" id="UP001142810">
    <property type="component" value="Unassembled WGS sequence"/>
</dbReference>
<comment type="function">
    <text evidence="4">Activates KDO (a required 8-carbon sugar) for incorporation into bacterial lipopolysaccharide in Gram-negative bacteria.</text>
</comment>
<dbReference type="PANTHER" id="PTHR42866">
    <property type="entry name" value="3-DEOXY-MANNO-OCTULOSONATE CYTIDYLYLTRANSFERASE"/>
    <property type="match status" value="1"/>
</dbReference>
<evidence type="ECO:0000313" key="6">
    <source>
        <dbReference type="Proteomes" id="UP001142810"/>
    </source>
</evidence>
<evidence type="ECO:0000256" key="1">
    <source>
        <dbReference type="ARBA" id="ARBA00022679"/>
    </source>
</evidence>
<gene>
    <name evidence="4 5" type="primary">kdsB</name>
    <name evidence="5" type="ORF">OPS25_08730</name>
</gene>
<comment type="similarity">
    <text evidence="4">Belongs to the KdsB family.</text>
</comment>
<dbReference type="NCBIfam" id="NF009905">
    <property type="entry name" value="PRK13368.1"/>
    <property type="match status" value="1"/>
</dbReference>
<keyword evidence="6" id="KW-1185">Reference proteome</keyword>
<evidence type="ECO:0000256" key="3">
    <source>
        <dbReference type="ARBA" id="ARBA00022985"/>
    </source>
</evidence>
<evidence type="ECO:0000256" key="2">
    <source>
        <dbReference type="ARBA" id="ARBA00022695"/>
    </source>
</evidence>
<keyword evidence="3 4" id="KW-0448">Lipopolysaccharide biosynthesis</keyword>
<evidence type="ECO:0000313" key="5">
    <source>
        <dbReference type="EMBL" id="MCW8108578.1"/>
    </source>
</evidence>